<sequence length="103" mass="11104">MKVTGWQCKQVAKAAHKNFKRKGTSNHAHFAAIPPESVASPSDAVSVASENSEEVFQVEALVEVVAVTEDVFMPDYDKFKDEDDDAAAGALFAMSNGEEVVVM</sequence>
<comment type="caution">
    <text evidence="1">The sequence shown here is derived from an EMBL/GenBank/DDBJ whole genome shotgun (WGS) entry which is preliminary data.</text>
</comment>
<gene>
    <name evidence="1" type="ORF">DFH08DRAFT_963451</name>
</gene>
<name>A0AAD6ZVR0_9AGAR</name>
<reference evidence="1" key="1">
    <citation type="submission" date="2023-03" db="EMBL/GenBank/DDBJ databases">
        <title>Massive genome expansion in bonnet fungi (Mycena s.s.) driven by repeated elements and novel gene families across ecological guilds.</title>
        <authorList>
            <consortium name="Lawrence Berkeley National Laboratory"/>
            <person name="Harder C.B."/>
            <person name="Miyauchi S."/>
            <person name="Viragh M."/>
            <person name="Kuo A."/>
            <person name="Thoen E."/>
            <person name="Andreopoulos B."/>
            <person name="Lu D."/>
            <person name="Skrede I."/>
            <person name="Drula E."/>
            <person name="Henrissat B."/>
            <person name="Morin E."/>
            <person name="Kohler A."/>
            <person name="Barry K."/>
            <person name="LaButti K."/>
            <person name="Morin E."/>
            <person name="Salamov A."/>
            <person name="Lipzen A."/>
            <person name="Mereny Z."/>
            <person name="Hegedus B."/>
            <person name="Baldrian P."/>
            <person name="Stursova M."/>
            <person name="Weitz H."/>
            <person name="Taylor A."/>
            <person name="Grigoriev I.V."/>
            <person name="Nagy L.G."/>
            <person name="Martin F."/>
            <person name="Kauserud H."/>
        </authorList>
    </citation>
    <scope>NUCLEOTIDE SEQUENCE</scope>
    <source>
        <strain evidence="1">CBHHK002</strain>
    </source>
</reference>
<dbReference type="AlphaFoldDB" id="A0AAD6ZVR0"/>
<proteinExistence type="predicted"/>
<dbReference type="EMBL" id="JARIHO010000026">
    <property type="protein sequence ID" value="KAJ7340565.1"/>
    <property type="molecule type" value="Genomic_DNA"/>
</dbReference>
<accession>A0AAD6ZVR0</accession>
<evidence type="ECO:0000313" key="1">
    <source>
        <dbReference type="EMBL" id="KAJ7340565.1"/>
    </source>
</evidence>
<protein>
    <submittedName>
        <fullName evidence="1">Uncharacterized protein</fullName>
    </submittedName>
</protein>
<evidence type="ECO:0000313" key="2">
    <source>
        <dbReference type="Proteomes" id="UP001218218"/>
    </source>
</evidence>
<keyword evidence="2" id="KW-1185">Reference proteome</keyword>
<dbReference type="Proteomes" id="UP001218218">
    <property type="component" value="Unassembled WGS sequence"/>
</dbReference>
<organism evidence="1 2">
    <name type="scientific">Mycena albidolilacea</name>
    <dbReference type="NCBI Taxonomy" id="1033008"/>
    <lineage>
        <taxon>Eukaryota</taxon>
        <taxon>Fungi</taxon>
        <taxon>Dikarya</taxon>
        <taxon>Basidiomycota</taxon>
        <taxon>Agaricomycotina</taxon>
        <taxon>Agaricomycetes</taxon>
        <taxon>Agaricomycetidae</taxon>
        <taxon>Agaricales</taxon>
        <taxon>Marasmiineae</taxon>
        <taxon>Mycenaceae</taxon>
        <taxon>Mycena</taxon>
    </lineage>
</organism>